<dbReference type="GO" id="GO:0006529">
    <property type="term" value="P:asparagine biosynthetic process"/>
    <property type="evidence" value="ECO:0007669"/>
    <property type="project" value="UniProtKB-KW"/>
</dbReference>
<dbReference type="CDD" id="cd01991">
    <property type="entry name" value="Asn_synthase_B_C"/>
    <property type="match status" value="1"/>
</dbReference>
<keyword evidence="14" id="KW-1185">Reference proteome</keyword>
<dbReference type="RefSeq" id="WP_036150729.1">
    <property type="nucleotide sequence ID" value="NZ_AVCX01000021.1"/>
</dbReference>
<dbReference type="InterPro" id="IPR029055">
    <property type="entry name" value="Ntn_hydrolases_N"/>
</dbReference>
<protein>
    <recommendedName>
        <fullName evidence="3">asparagine synthase (glutamine-hydrolyzing)</fullName>
        <ecNumber evidence="3">6.3.5.4</ecNumber>
    </recommendedName>
</protein>
<evidence type="ECO:0000256" key="10">
    <source>
        <dbReference type="PIRSR" id="PIRSR001589-2"/>
    </source>
</evidence>
<dbReference type="GO" id="GO:0005829">
    <property type="term" value="C:cytosol"/>
    <property type="evidence" value="ECO:0007669"/>
    <property type="project" value="TreeGrafter"/>
</dbReference>
<evidence type="ECO:0000256" key="1">
    <source>
        <dbReference type="ARBA" id="ARBA00005187"/>
    </source>
</evidence>
<dbReference type="Gene3D" id="3.60.20.10">
    <property type="entry name" value="Glutamine Phosphoribosylpyrophosphate, subunit 1, domain 1"/>
    <property type="match status" value="1"/>
</dbReference>
<dbReference type="InterPro" id="IPR017932">
    <property type="entry name" value="GATase_2_dom"/>
</dbReference>
<keyword evidence="4 10" id="KW-0547">Nucleotide-binding</keyword>
<evidence type="ECO:0000256" key="5">
    <source>
        <dbReference type="ARBA" id="ARBA00022840"/>
    </source>
</evidence>
<evidence type="ECO:0000256" key="3">
    <source>
        <dbReference type="ARBA" id="ARBA00012737"/>
    </source>
</evidence>
<dbReference type="Pfam" id="PF13537">
    <property type="entry name" value="GATase_7"/>
    <property type="match status" value="1"/>
</dbReference>
<organism evidence="13 14">
    <name type="scientific">Lysinibacillus odysseyi 34hs-1 = NBRC 100172</name>
    <dbReference type="NCBI Taxonomy" id="1220589"/>
    <lineage>
        <taxon>Bacteria</taxon>
        <taxon>Bacillati</taxon>
        <taxon>Bacillota</taxon>
        <taxon>Bacilli</taxon>
        <taxon>Bacillales</taxon>
        <taxon>Bacillaceae</taxon>
        <taxon>Lysinibacillus</taxon>
    </lineage>
</organism>
<evidence type="ECO:0000256" key="11">
    <source>
        <dbReference type="PIRSR" id="PIRSR001589-3"/>
    </source>
</evidence>
<keyword evidence="9" id="KW-0028">Amino-acid biosynthesis</keyword>
<proteinExistence type="inferred from homology"/>
<evidence type="ECO:0000256" key="6">
    <source>
        <dbReference type="ARBA" id="ARBA00022888"/>
    </source>
</evidence>
<dbReference type="PROSITE" id="PS51278">
    <property type="entry name" value="GATASE_TYPE_2"/>
    <property type="match status" value="1"/>
</dbReference>
<dbReference type="Pfam" id="PF00733">
    <property type="entry name" value="Asn_synthase"/>
    <property type="match status" value="1"/>
</dbReference>
<sequence>MCGIAGWVNWQQSLVGYIDVMRKMTETLAHRGPDEMNVKAFGKALLGHQRLAVIDLEGGRQPMQRTIGDRTYTLVYNGELYNTAALRKTLENRGYTFETTSDTEVLLAAYIEWQEACPTHLNGIFAFAVWCEEEESLFICRDRMGVKPLFYTERENEILFASEIKTLLKHPTIKPQVDLQGLKGLLSIGPSRIPGTTVFKNIIELKPAHYLKITPNEKKLVRYWDVSYHSHPHEEQETVEQVRTLLQTAIERQLVSDVPLCTFLSGGLDSSFITAVAAEQYRSNGKVLHTYSVDFEESDKFFQKNDFQVSQDAYWIQLMRDRFQTEHHEIILTQEAMVEALLEAMQLKDYPSMADIDSSLLLFCREMKKDFTVALSGECADELFGGYPWFFANTNYFPWIRSIKERDALLNNGWRDKLNLGGFLQETYDAAIAEVPDLYDKSKEGKERGELFYLNNMFFMQTLLERKDRMSMGASLEVRVPFADHELVEYVWNIPWDMKTAGGHEKGILRKAAEGLLPEEIVWRKKNPYPKTYHPAYTKAVQTLLAECLADSSSILYELFDHEQLQQLLATGGASFQKPWFGQLMAGPQLLAYFVQLHHWFKNYNVELV</sequence>
<evidence type="ECO:0000259" key="12">
    <source>
        <dbReference type="PROSITE" id="PS51278"/>
    </source>
</evidence>
<feature type="active site" description="For GATase activity" evidence="9">
    <location>
        <position position="2"/>
    </location>
</feature>
<evidence type="ECO:0000256" key="7">
    <source>
        <dbReference type="ARBA" id="ARBA00022962"/>
    </source>
</evidence>
<gene>
    <name evidence="13" type="ORF">CD32_02165</name>
</gene>
<dbReference type="SUPFAM" id="SSF56235">
    <property type="entry name" value="N-terminal nucleophile aminohydrolases (Ntn hydrolases)"/>
    <property type="match status" value="1"/>
</dbReference>
<keyword evidence="5 10" id="KW-0067">ATP-binding</keyword>
<evidence type="ECO:0000256" key="2">
    <source>
        <dbReference type="ARBA" id="ARBA00005752"/>
    </source>
</evidence>
<dbReference type="InterPro" id="IPR051786">
    <property type="entry name" value="ASN_synthetase/amidase"/>
</dbReference>
<dbReference type="Gene3D" id="3.40.50.620">
    <property type="entry name" value="HUPs"/>
    <property type="match status" value="1"/>
</dbReference>
<feature type="binding site" evidence="10">
    <location>
        <position position="293"/>
    </location>
    <ligand>
        <name>ATP</name>
        <dbReference type="ChEBI" id="CHEBI:30616"/>
    </ligand>
</feature>
<keyword evidence="7 9" id="KW-0315">Glutamine amidotransferase</keyword>
<dbReference type="GO" id="GO:0004066">
    <property type="term" value="F:asparagine synthase (glutamine-hydrolyzing) activity"/>
    <property type="evidence" value="ECO:0007669"/>
    <property type="project" value="UniProtKB-EC"/>
</dbReference>
<keyword evidence="6 9" id="KW-0061">Asparagine biosynthesis</keyword>
<dbReference type="EC" id="6.3.5.4" evidence="3"/>
<dbReference type="EMBL" id="JPVP01000042">
    <property type="protein sequence ID" value="KGR88206.1"/>
    <property type="molecule type" value="Genomic_DNA"/>
</dbReference>
<dbReference type="InterPro" id="IPR001962">
    <property type="entry name" value="Asn_synthase"/>
</dbReference>
<dbReference type="InterPro" id="IPR033738">
    <property type="entry name" value="AsnB_N"/>
</dbReference>
<evidence type="ECO:0000313" key="13">
    <source>
        <dbReference type="EMBL" id="KGR88206.1"/>
    </source>
</evidence>
<comment type="similarity">
    <text evidence="2">Belongs to the asparagine synthetase family.</text>
</comment>
<dbReference type="eggNOG" id="COG0367">
    <property type="taxonomic scope" value="Bacteria"/>
</dbReference>
<dbReference type="PIRSF" id="PIRSF001589">
    <property type="entry name" value="Asn_synthetase_glu-h"/>
    <property type="match status" value="1"/>
</dbReference>
<dbReference type="NCBIfam" id="TIGR01536">
    <property type="entry name" value="asn_synth_AEB"/>
    <property type="match status" value="1"/>
</dbReference>
<feature type="binding site" evidence="10">
    <location>
        <begin position="376"/>
        <end position="377"/>
    </location>
    <ligand>
        <name>ATP</name>
        <dbReference type="ChEBI" id="CHEBI:30616"/>
    </ligand>
</feature>
<dbReference type="PANTHER" id="PTHR43284">
    <property type="entry name" value="ASPARAGINE SYNTHETASE (GLUTAMINE-HYDROLYZING)"/>
    <property type="match status" value="1"/>
</dbReference>
<dbReference type="STRING" id="1220589.CD32_02165"/>
<feature type="domain" description="Glutamine amidotransferase type-2" evidence="12">
    <location>
        <begin position="2"/>
        <end position="216"/>
    </location>
</feature>
<evidence type="ECO:0000256" key="9">
    <source>
        <dbReference type="PIRSR" id="PIRSR001589-1"/>
    </source>
</evidence>
<comment type="catalytic activity">
    <reaction evidence="8">
        <text>L-aspartate + L-glutamine + ATP + H2O = L-asparagine + L-glutamate + AMP + diphosphate + H(+)</text>
        <dbReference type="Rhea" id="RHEA:12228"/>
        <dbReference type="ChEBI" id="CHEBI:15377"/>
        <dbReference type="ChEBI" id="CHEBI:15378"/>
        <dbReference type="ChEBI" id="CHEBI:29985"/>
        <dbReference type="ChEBI" id="CHEBI:29991"/>
        <dbReference type="ChEBI" id="CHEBI:30616"/>
        <dbReference type="ChEBI" id="CHEBI:33019"/>
        <dbReference type="ChEBI" id="CHEBI:58048"/>
        <dbReference type="ChEBI" id="CHEBI:58359"/>
        <dbReference type="ChEBI" id="CHEBI:456215"/>
        <dbReference type="EC" id="6.3.5.4"/>
    </reaction>
</comment>
<feature type="site" description="Important for beta-aspartyl-AMP intermediate formation" evidence="11">
    <location>
        <position position="378"/>
    </location>
</feature>
<evidence type="ECO:0000313" key="14">
    <source>
        <dbReference type="Proteomes" id="UP000030437"/>
    </source>
</evidence>
<evidence type="ECO:0000256" key="8">
    <source>
        <dbReference type="ARBA" id="ARBA00048741"/>
    </source>
</evidence>
<dbReference type="CDD" id="cd00712">
    <property type="entry name" value="AsnB"/>
    <property type="match status" value="1"/>
</dbReference>
<accession>A0A0A3IU14</accession>
<name>A0A0A3IU14_9BACI</name>
<dbReference type="AlphaFoldDB" id="A0A0A3IU14"/>
<dbReference type="GO" id="GO:0005524">
    <property type="term" value="F:ATP binding"/>
    <property type="evidence" value="ECO:0007669"/>
    <property type="project" value="UniProtKB-KW"/>
</dbReference>
<dbReference type="InterPro" id="IPR014729">
    <property type="entry name" value="Rossmann-like_a/b/a_fold"/>
</dbReference>
<dbReference type="InterPro" id="IPR006426">
    <property type="entry name" value="Asn_synth_AEB"/>
</dbReference>
<dbReference type="PANTHER" id="PTHR43284:SF1">
    <property type="entry name" value="ASPARAGINE SYNTHETASE"/>
    <property type="match status" value="1"/>
</dbReference>
<dbReference type="Proteomes" id="UP000030437">
    <property type="component" value="Unassembled WGS sequence"/>
</dbReference>
<dbReference type="SUPFAM" id="SSF52402">
    <property type="entry name" value="Adenine nucleotide alpha hydrolases-like"/>
    <property type="match status" value="1"/>
</dbReference>
<comment type="pathway">
    <text evidence="1">Amino-acid biosynthesis; L-asparagine biosynthesis; L-asparagine from L-aspartate (L-Gln route): step 1/1.</text>
</comment>
<evidence type="ECO:0000256" key="4">
    <source>
        <dbReference type="ARBA" id="ARBA00022741"/>
    </source>
</evidence>
<reference evidence="13 14" key="1">
    <citation type="submission" date="2014-02" db="EMBL/GenBank/DDBJ databases">
        <title>Draft genome sequence of Lysinibacillus odysseyi NBRC 100172.</title>
        <authorList>
            <person name="Zhang F."/>
            <person name="Wang G."/>
            <person name="Zhang L."/>
        </authorList>
    </citation>
    <scope>NUCLEOTIDE SEQUENCE [LARGE SCALE GENOMIC DNA]</scope>
    <source>
        <strain evidence="13 14">NBRC 100172</strain>
    </source>
</reference>
<dbReference type="OrthoDB" id="9763290at2"/>
<feature type="binding site" evidence="10">
    <location>
        <position position="102"/>
    </location>
    <ligand>
        <name>L-glutamine</name>
        <dbReference type="ChEBI" id="CHEBI:58359"/>
    </ligand>
</feature>
<comment type="caution">
    <text evidence="13">The sequence shown here is derived from an EMBL/GenBank/DDBJ whole genome shotgun (WGS) entry which is preliminary data.</text>
</comment>